<proteinExistence type="predicted"/>
<dbReference type="AlphaFoldDB" id="J0MQE6"/>
<accession>J0MQE6</accession>
<dbReference type="EMBL" id="AKOV01000001">
    <property type="protein sequence ID" value="EJB76382.1"/>
    <property type="molecule type" value="Genomic_DNA"/>
</dbReference>
<dbReference type="Proteomes" id="UP000005323">
    <property type="component" value="Unassembled WGS sequence"/>
</dbReference>
<evidence type="ECO:0000313" key="2">
    <source>
        <dbReference type="Proteomes" id="UP000005323"/>
    </source>
</evidence>
<name>J0MQE6_HELPX</name>
<comment type="caution">
    <text evidence="1">The sequence shown here is derived from an EMBL/GenBank/DDBJ whole genome shotgun (WGS) entry which is preliminary data.</text>
</comment>
<gene>
    <name evidence="1" type="ORF">HPHPA26_0267</name>
</gene>
<organism evidence="1 2">
    <name type="scientific">Helicobacter pylori Hp A-26</name>
    <dbReference type="NCBI Taxonomy" id="992056"/>
    <lineage>
        <taxon>Bacteria</taxon>
        <taxon>Pseudomonadati</taxon>
        <taxon>Campylobacterota</taxon>
        <taxon>Epsilonproteobacteria</taxon>
        <taxon>Campylobacterales</taxon>
        <taxon>Helicobacteraceae</taxon>
        <taxon>Helicobacter</taxon>
    </lineage>
</organism>
<sequence length="52" mass="6375">MIVAKDLKTNFKPDKIPFLKSSSMIFYCKKYLKLFFFFFQNINFKLKISILW</sequence>
<dbReference type="PATRIC" id="fig|992056.3.peg.265"/>
<reference evidence="1 2" key="1">
    <citation type="journal article" date="2013" name="Pathog. Dis.">
        <title>Genome sequences of 65 Helicobacter pylori strains isolated from asymptomatic individuals and patients with gastric cancer, peptic ulcer disease, or gastritis.</title>
        <authorList>
            <person name="Blanchard T.G."/>
            <person name="Czinn S.J."/>
            <person name="Correa P."/>
            <person name="Nakazawa T."/>
            <person name="Keelan M."/>
            <person name="Morningstar L."/>
            <person name="Santana-Cruz I."/>
            <person name="Maroo A."/>
            <person name="McCracken C."/>
            <person name="Shefchek K."/>
            <person name="Daugherty S."/>
            <person name="Song Y."/>
            <person name="Fraser C.M."/>
            <person name="Fricke W.F."/>
        </authorList>
    </citation>
    <scope>NUCLEOTIDE SEQUENCE [LARGE SCALE GENOMIC DNA]</scope>
    <source>
        <strain evidence="1 2">Hp A-26</strain>
    </source>
</reference>
<evidence type="ECO:0000313" key="1">
    <source>
        <dbReference type="EMBL" id="EJB76382.1"/>
    </source>
</evidence>
<protein>
    <submittedName>
        <fullName evidence="1">Uncharacterized protein</fullName>
    </submittedName>
</protein>